<reference evidence="2" key="2">
    <citation type="submission" date="2020-09" db="EMBL/GenBank/DDBJ databases">
        <authorList>
            <person name="Sun Q."/>
            <person name="Zhou Y."/>
        </authorList>
    </citation>
    <scope>NUCLEOTIDE SEQUENCE</scope>
    <source>
        <strain evidence="2">CGMCC 1.12726</strain>
    </source>
</reference>
<organism evidence="2 3">
    <name type="scientific">Arenimonas maotaiensis</name>
    <dbReference type="NCBI Taxonomy" id="1446479"/>
    <lineage>
        <taxon>Bacteria</taxon>
        <taxon>Pseudomonadati</taxon>
        <taxon>Pseudomonadota</taxon>
        <taxon>Gammaproteobacteria</taxon>
        <taxon>Lysobacterales</taxon>
        <taxon>Lysobacteraceae</taxon>
        <taxon>Arenimonas</taxon>
    </lineage>
</organism>
<evidence type="ECO:0000313" key="3">
    <source>
        <dbReference type="Proteomes" id="UP000632858"/>
    </source>
</evidence>
<dbReference type="InterPro" id="IPR029063">
    <property type="entry name" value="SAM-dependent_MTases_sf"/>
</dbReference>
<evidence type="ECO:0000256" key="1">
    <source>
        <dbReference type="SAM" id="SignalP"/>
    </source>
</evidence>
<keyword evidence="2" id="KW-0808">Transferase</keyword>
<dbReference type="GO" id="GO:0008168">
    <property type="term" value="F:methyltransferase activity"/>
    <property type="evidence" value="ECO:0007669"/>
    <property type="project" value="UniProtKB-KW"/>
</dbReference>
<protein>
    <submittedName>
        <fullName evidence="2">Methyltransferase</fullName>
    </submittedName>
</protein>
<dbReference type="SUPFAM" id="SSF53335">
    <property type="entry name" value="S-adenosyl-L-methionine-dependent methyltransferases"/>
    <property type="match status" value="1"/>
</dbReference>
<reference evidence="2" key="1">
    <citation type="journal article" date="2014" name="Int. J. Syst. Evol. Microbiol.">
        <title>Complete genome sequence of Corynebacterium casei LMG S-19264T (=DSM 44701T), isolated from a smear-ripened cheese.</title>
        <authorList>
            <consortium name="US DOE Joint Genome Institute (JGI-PGF)"/>
            <person name="Walter F."/>
            <person name="Albersmeier A."/>
            <person name="Kalinowski J."/>
            <person name="Ruckert C."/>
        </authorList>
    </citation>
    <scope>NUCLEOTIDE SEQUENCE</scope>
    <source>
        <strain evidence="2">CGMCC 1.12726</strain>
    </source>
</reference>
<comment type="caution">
    <text evidence="2">The sequence shown here is derived from an EMBL/GenBank/DDBJ whole genome shotgun (WGS) entry which is preliminary data.</text>
</comment>
<proteinExistence type="predicted"/>
<feature type="signal peptide" evidence="1">
    <location>
        <begin position="1"/>
        <end position="35"/>
    </location>
</feature>
<dbReference type="AlphaFoldDB" id="A0A917CGQ2"/>
<keyword evidence="1" id="KW-0732">Signal</keyword>
<accession>A0A917CGQ2</accession>
<sequence length="267" mass="29148">MSVCCAKFRSPAMPNVSSFLTGALVLLALSQPVAAGANGRIADALNDPARSAADRERDLREKPQQVLALAGFERGMTVADVFGGGGYYSEILAGVVGRKGKVLLLNNAPYERFVQRSFETRLADGRLPNVEYRLIANDDLGLEPASLDGALINLSLHDLYYADPEHGWPAINDRVFLGQLVAALKPGAHLLVVDHSAKDGTGTQDTKSLHRIEEKFVITELRRYGLEWTAAIPVLRNPADDRSLSAFDPAIRGRTDRFVHLYRKPGD</sequence>
<feature type="chain" id="PRO_5037344831" evidence="1">
    <location>
        <begin position="36"/>
        <end position="267"/>
    </location>
</feature>
<dbReference type="EMBL" id="BMFO01000001">
    <property type="protein sequence ID" value="GGF87973.1"/>
    <property type="molecule type" value="Genomic_DNA"/>
</dbReference>
<evidence type="ECO:0000313" key="2">
    <source>
        <dbReference type="EMBL" id="GGF87973.1"/>
    </source>
</evidence>
<dbReference type="GO" id="GO:0032259">
    <property type="term" value="P:methylation"/>
    <property type="evidence" value="ECO:0007669"/>
    <property type="project" value="UniProtKB-KW"/>
</dbReference>
<name>A0A917CGQ2_9GAMM</name>
<dbReference type="Proteomes" id="UP000632858">
    <property type="component" value="Unassembled WGS sequence"/>
</dbReference>
<keyword evidence="3" id="KW-1185">Reference proteome</keyword>
<dbReference type="Gene3D" id="3.40.50.150">
    <property type="entry name" value="Vaccinia Virus protein VP39"/>
    <property type="match status" value="1"/>
</dbReference>
<gene>
    <name evidence="2" type="ORF">GCM10010960_07380</name>
</gene>
<keyword evidence="2" id="KW-0489">Methyltransferase</keyword>